<dbReference type="Gene3D" id="1.10.238.10">
    <property type="entry name" value="EF-hand"/>
    <property type="match status" value="2"/>
</dbReference>
<dbReference type="PROSITE" id="PS00018">
    <property type="entry name" value="EF_HAND_1"/>
    <property type="match status" value="2"/>
</dbReference>
<evidence type="ECO:0000313" key="6">
    <source>
        <dbReference type="Proteomes" id="UP000053268"/>
    </source>
</evidence>
<dbReference type="GO" id="GO:0005509">
    <property type="term" value="F:calcium ion binding"/>
    <property type="evidence" value="ECO:0007669"/>
    <property type="project" value="InterPro"/>
</dbReference>
<organism evidence="5 6">
    <name type="scientific">Papilio xuthus</name>
    <name type="common">Asian swallowtail butterfly</name>
    <dbReference type="NCBI Taxonomy" id="66420"/>
    <lineage>
        <taxon>Eukaryota</taxon>
        <taxon>Metazoa</taxon>
        <taxon>Ecdysozoa</taxon>
        <taxon>Arthropoda</taxon>
        <taxon>Hexapoda</taxon>
        <taxon>Insecta</taxon>
        <taxon>Pterygota</taxon>
        <taxon>Neoptera</taxon>
        <taxon>Endopterygota</taxon>
        <taxon>Lepidoptera</taxon>
        <taxon>Glossata</taxon>
        <taxon>Ditrysia</taxon>
        <taxon>Papilionoidea</taxon>
        <taxon>Papilionidae</taxon>
        <taxon>Papilioninae</taxon>
        <taxon>Papilio</taxon>
    </lineage>
</organism>
<name>A0A194Q4J3_PAPXU</name>
<dbReference type="AlphaFoldDB" id="A0A194Q4J3"/>
<dbReference type="InterPro" id="IPR052110">
    <property type="entry name" value="MCFD2-like"/>
</dbReference>
<evidence type="ECO:0000256" key="1">
    <source>
        <dbReference type="ARBA" id="ARBA00022729"/>
    </source>
</evidence>
<gene>
    <name evidence="5" type="ORF">RR46_07048</name>
</gene>
<keyword evidence="2" id="KW-0677">Repeat</keyword>
<dbReference type="EMBL" id="KQ459463">
    <property type="protein sequence ID" value="KPJ00458.1"/>
    <property type="molecule type" value="Genomic_DNA"/>
</dbReference>
<protein>
    <recommendedName>
        <fullName evidence="4">EF-hand domain-containing protein</fullName>
    </recommendedName>
</protein>
<keyword evidence="1" id="KW-0732">Signal</keyword>
<dbReference type="CDD" id="cd00051">
    <property type="entry name" value="EFh"/>
    <property type="match status" value="1"/>
</dbReference>
<dbReference type="Pfam" id="PF13202">
    <property type="entry name" value="EF-hand_5"/>
    <property type="match status" value="2"/>
</dbReference>
<sequence>MKSLARQRQVDKNHDVYTDEQLEELLEHVFKHTDLNNDGYISYLEYRVNDHGKIVESEVKYGDKDLEEIVNGALKQADRNNDGYIDYFEYKSV</sequence>
<dbReference type="PANTHER" id="PTHR23104">
    <property type="entry name" value="MULTIPLE COAGULATION FACTOR DEFICIENCY PROTEIN 2 NEURAL STEM CELL DERIVED NEURONAL SURVIVAL PROTEIN"/>
    <property type="match status" value="1"/>
</dbReference>
<dbReference type="SUPFAM" id="SSF47473">
    <property type="entry name" value="EF-hand"/>
    <property type="match status" value="1"/>
</dbReference>
<dbReference type="InterPro" id="IPR011992">
    <property type="entry name" value="EF-hand-dom_pair"/>
</dbReference>
<reference evidence="5 6" key="1">
    <citation type="journal article" date="2015" name="Nat. Commun.">
        <title>Outbred genome sequencing and CRISPR/Cas9 gene editing in butterflies.</title>
        <authorList>
            <person name="Li X."/>
            <person name="Fan D."/>
            <person name="Zhang W."/>
            <person name="Liu G."/>
            <person name="Zhang L."/>
            <person name="Zhao L."/>
            <person name="Fang X."/>
            <person name="Chen L."/>
            <person name="Dong Y."/>
            <person name="Chen Y."/>
            <person name="Ding Y."/>
            <person name="Zhao R."/>
            <person name="Feng M."/>
            <person name="Zhu Y."/>
            <person name="Feng Y."/>
            <person name="Jiang X."/>
            <person name="Zhu D."/>
            <person name="Xiang H."/>
            <person name="Feng X."/>
            <person name="Li S."/>
            <person name="Wang J."/>
            <person name="Zhang G."/>
            <person name="Kronforst M.R."/>
            <person name="Wang W."/>
        </authorList>
    </citation>
    <scope>NUCLEOTIDE SEQUENCE [LARGE SCALE GENOMIC DNA]</scope>
    <source>
        <strain evidence="5">Ya'a_city_454_Px</strain>
        <tissue evidence="5">Whole body</tissue>
    </source>
</reference>
<evidence type="ECO:0000259" key="4">
    <source>
        <dbReference type="PROSITE" id="PS50222"/>
    </source>
</evidence>
<accession>A0A194Q4J3</accession>
<dbReference type="InterPro" id="IPR002048">
    <property type="entry name" value="EF_hand_dom"/>
</dbReference>
<keyword evidence="6" id="KW-1185">Reference proteome</keyword>
<feature type="domain" description="EF-hand" evidence="4">
    <location>
        <begin position="21"/>
        <end position="56"/>
    </location>
</feature>
<dbReference type="PANTHER" id="PTHR23104:SF1">
    <property type="entry name" value="EF-HAND DOMAIN-CONTAINING PROTEIN"/>
    <property type="match status" value="1"/>
</dbReference>
<evidence type="ECO:0000256" key="2">
    <source>
        <dbReference type="ARBA" id="ARBA00022737"/>
    </source>
</evidence>
<keyword evidence="3" id="KW-0106">Calcium</keyword>
<dbReference type="InterPro" id="IPR018247">
    <property type="entry name" value="EF_Hand_1_Ca_BS"/>
</dbReference>
<evidence type="ECO:0000256" key="3">
    <source>
        <dbReference type="ARBA" id="ARBA00022837"/>
    </source>
</evidence>
<proteinExistence type="predicted"/>
<evidence type="ECO:0000313" key="5">
    <source>
        <dbReference type="EMBL" id="KPJ00458.1"/>
    </source>
</evidence>
<dbReference type="PROSITE" id="PS50222">
    <property type="entry name" value="EF_HAND_2"/>
    <property type="match status" value="2"/>
</dbReference>
<feature type="domain" description="EF-hand" evidence="4">
    <location>
        <begin position="65"/>
        <end position="93"/>
    </location>
</feature>
<dbReference type="Proteomes" id="UP000053268">
    <property type="component" value="Unassembled WGS sequence"/>
</dbReference>